<accession>A0A0F9LY14</accession>
<organism evidence="1">
    <name type="scientific">marine sediment metagenome</name>
    <dbReference type="NCBI Taxonomy" id="412755"/>
    <lineage>
        <taxon>unclassified sequences</taxon>
        <taxon>metagenomes</taxon>
        <taxon>ecological metagenomes</taxon>
    </lineage>
</organism>
<evidence type="ECO:0000313" key="1">
    <source>
        <dbReference type="EMBL" id="KKN00035.1"/>
    </source>
</evidence>
<gene>
    <name evidence="1" type="ORF">LCGC14_1141970</name>
</gene>
<proteinExistence type="predicted"/>
<reference evidence="1" key="1">
    <citation type="journal article" date="2015" name="Nature">
        <title>Complex archaea that bridge the gap between prokaryotes and eukaryotes.</title>
        <authorList>
            <person name="Spang A."/>
            <person name="Saw J.H."/>
            <person name="Jorgensen S.L."/>
            <person name="Zaremba-Niedzwiedzka K."/>
            <person name="Martijn J."/>
            <person name="Lind A.E."/>
            <person name="van Eijk R."/>
            <person name="Schleper C."/>
            <person name="Guy L."/>
            <person name="Ettema T.J."/>
        </authorList>
    </citation>
    <scope>NUCLEOTIDE SEQUENCE</scope>
</reference>
<name>A0A0F9LY14_9ZZZZ</name>
<comment type="caution">
    <text evidence="1">The sequence shown here is derived from an EMBL/GenBank/DDBJ whole genome shotgun (WGS) entry which is preliminary data.</text>
</comment>
<dbReference type="EMBL" id="LAZR01005427">
    <property type="protein sequence ID" value="KKN00035.1"/>
    <property type="molecule type" value="Genomic_DNA"/>
</dbReference>
<feature type="non-terminal residue" evidence="1">
    <location>
        <position position="130"/>
    </location>
</feature>
<dbReference type="AlphaFoldDB" id="A0A0F9LY14"/>
<sequence length="130" mass="14323">MGGELLAALNQLETDVAAITNVQRAQLGQLLSSANEATKDKCVASVYMMAGAPRNDTFTSTSEYHIVHLRFYWLVTPMNVEVVEQSMATMCDLVMEKFFDGDGDRNLTEKCTIGLISGEDGIDPYQTAYE</sequence>
<protein>
    <submittedName>
        <fullName evidence="1">Uncharacterized protein</fullName>
    </submittedName>
</protein>